<dbReference type="AlphaFoldDB" id="E3PTA0"/>
<dbReference type="InterPro" id="IPR036390">
    <property type="entry name" value="WH_DNA-bd_sf"/>
</dbReference>
<dbReference type="Gene3D" id="3.40.1190.20">
    <property type="match status" value="1"/>
</dbReference>
<dbReference type="Pfam" id="PF13412">
    <property type="entry name" value="HTH_24"/>
    <property type="match status" value="1"/>
</dbReference>
<protein>
    <submittedName>
        <fullName evidence="3">Putative kinase</fullName>
    </submittedName>
</protein>
<dbReference type="Pfam" id="PF00294">
    <property type="entry name" value="PfkB"/>
    <property type="match status" value="1"/>
</dbReference>
<dbReference type="InterPro" id="IPR029056">
    <property type="entry name" value="Ribokinase-like"/>
</dbReference>
<accession>E3PTA0</accession>
<dbReference type="GO" id="GO:0016301">
    <property type="term" value="F:kinase activity"/>
    <property type="evidence" value="ECO:0007669"/>
    <property type="project" value="UniProtKB-KW"/>
</dbReference>
<evidence type="ECO:0000313" key="4">
    <source>
        <dbReference type="Proteomes" id="UP000007041"/>
    </source>
</evidence>
<dbReference type="EMBL" id="FP565809">
    <property type="protein sequence ID" value="CBH22104.1"/>
    <property type="molecule type" value="Genomic_DNA"/>
</dbReference>
<dbReference type="HOGENOM" id="CLU_027634_11_2_9"/>
<gene>
    <name evidence="3" type="primary">yeiI</name>
    <name evidence="3" type="ordered locus">CLOST_1984</name>
</gene>
<dbReference type="GO" id="GO:0005737">
    <property type="term" value="C:cytoplasm"/>
    <property type="evidence" value="ECO:0007669"/>
    <property type="project" value="TreeGrafter"/>
</dbReference>
<evidence type="ECO:0000256" key="1">
    <source>
        <dbReference type="ARBA" id="ARBA00022723"/>
    </source>
</evidence>
<organism evidence="3 4">
    <name type="scientific">Acetoanaerobium sticklandii (strain ATCC 12662 / DSM 519 / JCM 1433 / CCUG 9281 / NCIMB 10654 / HF)</name>
    <name type="common">Clostridium sticklandii</name>
    <dbReference type="NCBI Taxonomy" id="499177"/>
    <lineage>
        <taxon>Bacteria</taxon>
        <taxon>Bacillati</taxon>
        <taxon>Bacillota</taxon>
        <taxon>Clostridia</taxon>
        <taxon>Peptostreptococcales</taxon>
        <taxon>Filifactoraceae</taxon>
        <taxon>Acetoanaerobium</taxon>
    </lineage>
</organism>
<dbReference type="Gene3D" id="1.10.10.10">
    <property type="entry name" value="Winged helix-like DNA-binding domain superfamily/Winged helix DNA-binding domain"/>
    <property type="match status" value="1"/>
</dbReference>
<feature type="domain" description="Carbohydrate kinase PfkB" evidence="2">
    <location>
        <begin position="62"/>
        <end position="351"/>
    </location>
</feature>
<dbReference type="eggNOG" id="COG1522">
    <property type="taxonomic scope" value="Bacteria"/>
</dbReference>
<evidence type="ECO:0000259" key="2">
    <source>
        <dbReference type="Pfam" id="PF00294"/>
    </source>
</evidence>
<dbReference type="PANTHER" id="PTHR42909:SF1">
    <property type="entry name" value="CARBOHYDRATE KINASE PFKB DOMAIN-CONTAINING PROTEIN"/>
    <property type="match status" value="1"/>
</dbReference>
<dbReference type="KEGG" id="cst:CLOST_1984"/>
<sequence length="372" mass="41176">MEVGMTSREREILEILKKEPMIAQQALADRLKLNRSSVAVHIANLMKKGYIMGKGYIVSEEKKVTVIGGSNIDLQGFPNESLKLYDSNPGKIETSLGGVGRNISENLAKLDIPVRLISAVGNDFYGQKLIKESEDMGIDMKSSLISDSYPTSMYLSIMDEQNDMRVAISQMEIYELIDETFIQENQLLLKNANIIVLDTNIPKKTIDYIGMNFSDIPIFVDPVSSKKAMRLKDSLKYIHTIKPNRHEVSDLLGIPADTIDDIRKAGEKFLEKGLKQVFISMGSEGVFACDEKSEVFLKAKAKDIKSATGAGDAFMAGIISSYLKGSQLDKACTYATGASLTALKSYSTINPAMSESEIEKTLTDIEFEIKLY</sequence>
<dbReference type="InterPro" id="IPR011611">
    <property type="entry name" value="PfkB_dom"/>
</dbReference>
<dbReference type="eggNOG" id="COG0524">
    <property type="taxonomic scope" value="Bacteria"/>
</dbReference>
<dbReference type="InterPro" id="IPR036388">
    <property type="entry name" value="WH-like_DNA-bd_sf"/>
</dbReference>
<proteinExistence type="predicted"/>
<dbReference type="InterPro" id="IPR011991">
    <property type="entry name" value="ArsR-like_HTH"/>
</dbReference>
<keyword evidence="4" id="KW-1185">Reference proteome</keyword>
<keyword evidence="3" id="KW-0418">Kinase</keyword>
<evidence type="ECO:0000313" key="3">
    <source>
        <dbReference type="EMBL" id="CBH22104.1"/>
    </source>
</evidence>
<dbReference type="GO" id="GO:0004730">
    <property type="term" value="F:pseudouridylate synthase activity"/>
    <property type="evidence" value="ECO:0007669"/>
    <property type="project" value="TreeGrafter"/>
</dbReference>
<dbReference type="Proteomes" id="UP000007041">
    <property type="component" value="Chromosome"/>
</dbReference>
<dbReference type="CDD" id="cd01941">
    <property type="entry name" value="YeiC_kinase_like"/>
    <property type="match status" value="1"/>
</dbReference>
<dbReference type="SUPFAM" id="SSF46785">
    <property type="entry name" value="Winged helix' DNA-binding domain"/>
    <property type="match status" value="1"/>
</dbReference>
<dbReference type="GO" id="GO:0016798">
    <property type="term" value="F:hydrolase activity, acting on glycosyl bonds"/>
    <property type="evidence" value="ECO:0007669"/>
    <property type="project" value="TreeGrafter"/>
</dbReference>
<keyword evidence="3" id="KW-0808">Transferase</keyword>
<reference evidence="4" key="1">
    <citation type="journal article" date="2010" name="BMC Genomics">
        <title>Clostridium sticklandii, a specialist in amino acid degradation:revisiting its metabolism through its genome sequence.</title>
        <authorList>
            <person name="Fonknechten N."/>
            <person name="Chaussonnerie S."/>
            <person name="Tricot S."/>
            <person name="Lajus A."/>
            <person name="Andreesen J.R."/>
            <person name="Perchat N."/>
            <person name="Pelletier E."/>
            <person name="Gouyvenoux M."/>
            <person name="Barbe V."/>
            <person name="Salanoubat M."/>
            <person name="Le Paslier D."/>
            <person name="Weissenbach J."/>
            <person name="Cohen G.N."/>
            <person name="Kreimeyer A."/>
        </authorList>
    </citation>
    <scope>NUCLEOTIDE SEQUENCE [LARGE SCALE GENOMIC DNA]</scope>
    <source>
        <strain evidence="4">ATCC 12662 / DSM 519 / JCM 1433 / CCUG 9281 / NCIMB 10654 / HF</strain>
    </source>
</reference>
<dbReference type="GO" id="GO:0046872">
    <property type="term" value="F:metal ion binding"/>
    <property type="evidence" value="ECO:0007669"/>
    <property type="project" value="UniProtKB-KW"/>
</dbReference>
<dbReference type="STRING" id="1511.CLOST_1984"/>
<name>E3PTA0_ACESD</name>
<keyword evidence="1" id="KW-0479">Metal-binding</keyword>
<dbReference type="CDD" id="cd00090">
    <property type="entry name" value="HTH_ARSR"/>
    <property type="match status" value="1"/>
</dbReference>
<dbReference type="SUPFAM" id="SSF53613">
    <property type="entry name" value="Ribokinase-like"/>
    <property type="match status" value="1"/>
</dbReference>
<dbReference type="PANTHER" id="PTHR42909">
    <property type="entry name" value="ZGC:136858"/>
    <property type="match status" value="1"/>
</dbReference>